<accession>A0A4Y2I1J3</accession>
<reference evidence="1 2" key="1">
    <citation type="journal article" date="2019" name="Sci. Rep.">
        <title>Orb-weaving spider Araneus ventricosus genome elucidates the spidroin gene catalogue.</title>
        <authorList>
            <person name="Kono N."/>
            <person name="Nakamura H."/>
            <person name="Ohtoshi R."/>
            <person name="Moran D.A.P."/>
            <person name="Shinohara A."/>
            <person name="Yoshida Y."/>
            <person name="Fujiwara M."/>
            <person name="Mori M."/>
            <person name="Tomita M."/>
            <person name="Arakawa K."/>
        </authorList>
    </citation>
    <scope>NUCLEOTIDE SEQUENCE [LARGE SCALE GENOMIC DNA]</scope>
</reference>
<organism evidence="1 2">
    <name type="scientific">Araneus ventricosus</name>
    <name type="common">Orbweaver spider</name>
    <name type="synonym">Epeira ventricosa</name>
    <dbReference type="NCBI Taxonomy" id="182803"/>
    <lineage>
        <taxon>Eukaryota</taxon>
        <taxon>Metazoa</taxon>
        <taxon>Ecdysozoa</taxon>
        <taxon>Arthropoda</taxon>
        <taxon>Chelicerata</taxon>
        <taxon>Arachnida</taxon>
        <taxon>Araneae</taxon>
        <taxon>Araneomorphae</taxon>
        <taxon>Entelegynae</taxon>
        <taxon>Araneoidea</taxon>
        <taxon>Araneidae</taxon>
        <taxon>Araneus</taxon>
    </lineage>
</organism>
<dbReference type="AlphaFoldDB" id="A0A4Y2I1J3"/>
<evidence type="ECO:0000313" key="2">
    <source>
        <dbReference type="Proteomes" id="UP000499080"/>
    </source>
</evidence>
<dbReference type="EMBL" id="BGPR01002288">
    <property type="protein sequence ID" value="GBM71029.1"/>
    <property type="molecule type" value="Genomic_DNA"/>
</dbReference>
<dbReference type="Proteomes" id="UP000499080">
    <property type="component" value="Unassembled WGS sequence"/>
</dbReference>
<keyword evidence="2" id="KW-1185">Reference proteome</keyword>
<comment type="caution">
    <text evidence="1">The sequence shown here is derived from an EMBL/GenBank/DDBJ whole genome shotgun (WGS) entry which is preliminary data.</text>
</comment>
<proteinExistence type="predicted"/>
<sequence>MQFILDKQIGKTVSIIAIRVQELLMISSVLVSVYSMPIDDLSSDDNQQKIERIRDESNVLHIWWFAKPPDEISNFEPPVTHATRWNIKV</sequence>
<gene>
    <name evidence="1" type="ORF">AVEN_272375_1</name>
</gene>
<evidence type="ECO:0000313" key="1">
    <source>
        <dbReference type="EMBL" id="GBM71029.1"/>
    </source>
</evidence>
<protein>
    <submittedName>
        <fullName evidence="1">Uncharacterized protein</fullName>
    </submittedName>
</protein>
<name>A0A4Y2I1J3_ARAVE</name>